<comment type="caution">
    <text evidence="6">The sequence shown here is derived from an EMBL/GenBank/DDBJ whole genome shotgun (WGS) entry which is preliminary data.</text>
</comment>
<reference evidence="6 7" key="1">
    <citation type="submission" date="2013-04" db="EMBL/GenBank/DDBJ databases">
        <title>Hyphomonas sp. T24B3 Genome Sequencing.</title>
        <authorList>
            <person name="Lai Q."/>
            <person name="Shao Z."/>
        </authorList>
    </citation>
    <scope>NUCLEOTIDE SEQUENCE [LARGE SCALE GENOMIC DNA]</scope>
    <source>
        <strain evidence="6 7">T24B3</strain>
    </source>
</reference>
<evidence type="ECO:0000313" key="7">
    <source>
        <dbReference type="Proteomes" id="UP000249123"/>
    </source>
</evidence>
<dbReference type="SUPFAM" id="SSF51735">
    <property type="entry name" value="NAD(P)-binding Rossmann-fold domains"/>
    <property type="match status" value="1"/>
</dbReference>
<evidence type="ECO:0000256" key="4">
    <source>
        <dbReference type="ARBA" id="ARBA00023002"/>
    </source>
</evidence>
<dbReference type="Pfam" id="PF08240">
    <property type="entry name" value="ADH_N"/>
    <property type="match status" value="1"/>
</dbReference>
<dbReference type="OrthoDB" id="9805883at2"/>
<evidence type="ECO:0000313" key="6">
    <source>
        <dbReference type="EMBL" id="RAN35303.1"/>
    </source>
</evidence>
<dbReference type="PANTHER" id="PTHR43981">
    <property type="entry name" value="ENOYL-[ACYL-CARRIER-PROTEIN] REDUCTASE, MITOCHONDRIAL"/>
    <property type="match status" value="1"/>
</dbReference>
<organism evidence="6 7">
    <name type="scientific">Hyphomonas pacifica</name>
    <dbReference type="NCBI Taxonomy" id="1280941"/>
    <lineage>
        <taxon>Bacteria</taxon>
        <taxon>Pseudomonadati</taxon>
        <taxon>Pseudomonadota</taxon>
        <taxon>Alphaproteobacteria</taxon>
        <taxon>Hyphomonadales</taxon>
        <taxon>Hyphomonadaceae</taxon>
        <taxon>Hyphomonas</taxon>
    </lineage>
</organism>
<evidence type="ECO:0000256" key="1">
    <source>
        <dbReference type="ARBA" id="ARBA00010371"/>
    </source>
</evidence>
<dbReference type="SUPFAM" id="SSF50129">
    <property type="entry name" value="GroES-like"/>
    <property type="match status" value="1"/>
</dbReference>
<dbReference type="Proteomes" id="UP000249123">
    <property type="component" value="Unassembled WGS sequence"/>
</dbReference>
<dbReference type="InterPro" id="IPR036291">
    <property type="entry name" value="NAD(P)-bd_dom_sf"/>
</dbReference>
<sequence length="315" mass="34428">MEHRALWYRNFGPPQDCLSLESAPLGSRPEGTLRIEMRLAPVNPSDLIPITGAYRHRVQPPQVAGYEGVGHVTDAPAAYQHLIGRRVLSLRGNGTWQTHIDAAPALAIPVPDDIPDVLAARAYINPLAAHLMLKTWPVKDRHVLLTGAGSTCASLLAQWAWRDGARSVTGVYRSDSRKAELEAMGVEPVSLVDTSRVRTVAEKADLTLDALGGETGSIILNAMPAGGAFVSYGLLSGKPVMAEAHARETHTRFHMRESLGLIAPQIWQTLFQNLWPMLREAKMPDTDIYTLEDWQSALAAYARPGSRKPLLDLQA</sequence>
<keyword evidence="4" id="KW-0560">Oxidoreductase</keyword>
<feature type="domain" description="Alcohol dehydrogenase-like N-terminal" evidence="5">
    <location>
        <begin position="30"/>
        <end position="96"/>
    </location>
</feature>
<dbReference type="InterPro" id="IPR013154">
    <property type="entry name" value="ADH-like_N"/>
</dbReference>
<protein>
    <recommendedName>
        <fullName evidence="5">Alcohol dehydrogenase-like N-terminal domain-containing protein</fullName>
    </recommendedName>
</protein>
<dbReference type="eggNOG" id="COG0604">
    <property type="taxonomic scope" value="Bacteria"/>
</dbReference>
<dbReference type="Gene3D" id="3.40.50.720">
    <property type="entry name" value="NAD(P)-binding Rossmann-like Domain"/>
    <property type="match status" value="1"/>
</dbReference>
<gene>
    <name evidence="6" type="ORF">HY3_08365</name>
</gene>
<dbReference type="AlphaFoldDB" id="A0A062U897"/>
<accession>A0A062U897</accession>
<evidence type="ECO:0000256" key="2">
    <source>
        <dbReference type="ARBA" id="ARBA00022857"/>
    </source>
</evidence>
<dbReference type="GO" id="GO:0006631">
    <property type="term" value="P:fatty acid metabolic process"/>
    <property type="evidence" value="ECO:0007669"/>
    <property type="project" value="TreeGrafter"/>
</dbReference>
<keyword evidence="7" id="KW-1185">Reference proteome</keyword>
<dbReference type="EMBL" id="AWFB01000005">
    <property type="protein sequence ID" value="RAN35303.1"/>
    <property type="molecule type" value="Genomic_DNA"/>
</dbReference>
<keyword evidence="3" id="KW-0809">Transit peptide</keyword>
<name>A0A062U897_9PROT</name>
<evidence type="ECO:0000259" key="5">
    <source>
        <dbReference type="Pfam" id="PF08240"/>
    </source>
</evidence>
<dbReference type="STRING" id="1280941.HY2_06835"/>
<comment type="similarity">
    <text evidence="1">Belongs to the zinc-containing alcohol dehydrogenase family. Quinone oxidoreductase subfamily.</text>
</comment>
<dbReference type="RefSeq" id="WP_034823874.1">
    <property type="nucleotide sequence ID" value="NZ_AWFA01000002.1"/>
</dbReference>
<dbReference type="InterPro" id="IPR051034">
    <property type="entry name" value="Mito_Enoyl-ACP_Reductase"/>
</dbReference>
<dbReference type="GO" id="GO:0016491">
    <property type="term" value="F:oxidoreductase activity"/>
    <property type="evidence" value="ECO:0007669"/>
    <property type="project" value="UniProtKB-KW"/>
</dbReference>
<dbReference type="Gene3D" id="3.90.180.10">
    <property type="entry name" value="Medium-chain alcohol dehydrogenases, catalytic domain"/>
    <property type="match status" value="1"/>
</dbReference>
<dbReference type="InterPro" id="IPR011032">
    <property type="entry name" value="GroES-like_sf"/>
</dbReference>
<dbReference type="PANTHER" id="PTHR43981:SF2">
    <property type="entry name" value="ENOYL-[ACYL-CARRIER-PROTEIN] REDUCTASE, MITOCHONDRIAL"/>
    <property type="match status" value="1"/>
</dbReference>
<evidence type="ECO:0000256" key="3">
    <source>
        <dbReference type="ARBA" id="ARBA00022946"/>
    </source>
</evidence>
<dbReference type="CDD" id="cd05282">
    <property type="entry name" value="ETR_like"/>
    <property type="match status" value="1"/>
</dbReference>
<keyword evidence="2" id="KW-0521">NADP</keyword>
<proteinExistence type="inferred from homology"/>